<dbReference type="InterPro" id="IPR033788">
    <property type="entry name" value="VbhA-like"/>
</dbReference>
<evidence type="ECO:0000313" key="3">
    <source>
        <dbReference type="Proteomes" id="UP000052230"/>
    </source>
</evidence>
<dbReference type="AlphaFoldDB" id="A0A0U5BQK4"/>
<name>A0A0U5BQK4_XANCI</name>
<evidence type="ECO:0000256" key="1">
    <source>
        <dbReference type="SAM" id="MobiDB-lite"/>
    </source>
</evidence>
<dbReference type="Proteomes" id="UP000052230">
    <property type="component" value="Unassembled WGS sequence"/>
</dbReference>
<gene>
    <name evidence="2" type="ORF">XAC3562_1760016</name>
</gene>
<dbReference type="RefSeq" id="WP_017115649.1">
    <property type="nucleotide sequence ID" value="NZ_CAVLIB010000032.1"/>
</dbReference>
<sequence length="76" mass="8213">MNANALHAANTAADDRLPAPKTEDELRERIGELESSIAAGEWEGVTYTPAMRDVLKRYALGEIGWSQLGKEIAAGD</sequence>
<accession>A0A0U5BQK4</accession>
<dbReference type="GeneID" id="39482661"/>
<comment type="caution">
    <text evidence="2">The sequence shown here is derived from an EMBL/GenBank/DDBJ whole genome shotgun (WGS) entry which is preliminary data.</text>
</comment>
<proteinExistence type="predicted"/>
<protein>
    <recommendedName>
        <fullName evidence="4">Antitoxin VbhA domain-containing protein</fullName>
    </recommendedName>
</protein>
<feature type="compositionally biased region" description="Low complexity" evidence="1">
    <location>
        <begin position="1"/>
        <end position="12"/>
    </location>
</feature>
<evidence type="ECO:0000313" key="2">
    <source>
        <dbReference type="EMBL" id="CEG15217.1"/>
    </source>
</evidence>
<dbReference type="CDD" id="cd11586">
    <property type="entry name" value="VbhA_like"/>
    <property type="match status" value="1"/>
</dbReference>
<dbReference type="EMBL" id="CCXZ01000086">
    <property type="protein sequence ID" value="CEG15217.1"/>
    <property type="molecule type" value="Genomic_DNA"/>
</dbReference>
<organism evidence="2 3">
    <name type="scientific">Xanthomonas citri pv. citri</name>
    <dbReference type="NCBI Taxonomy" id="611301"/>
    <lineage>
        <taxon>Bacteria</taxon>
        <taxon>Pseudomonadati</taxon>
        <taxon>Pseudomonadota</taxon>
        <taxon>Gammaproteobacteria</taxon>
        <taxon>Lysobacterales</taxon>
        <taxon>Lysobacteraceae</taxon>
        <taxon>Xanthomonas</taxon>
    </lineage>
</organism>
<evidence type="ECO:0008006" key="4">
    <source>
        <dbReference type="Google" id="ProtNLM"/>
    </source>
</evidence>
<reference evidence="2 3" key="1">
    <citation type="submission" date="2014-09" db="EMBL/GenBank/DDBJ databases">
        <authorList>
            <person name="Regsiter A."/>
        </authorList>
    </citation>
    <scope>NUCLEOTIDE SEQUENCE [LARGE SCALE GENOMIC DNA]</scope>
</reference>
<feature type="region of interest" description="Disordered" evidence="1">
    <location>
        <begin position="1"/>
        <end position="21"/>
    </location>
</feature>
<keyword evidence="3" id="KW-1185">Reference proteome</keyword>